<evidence type="ECO:0000313" key="5">
    <source>
        <dbReference type="Proteomes" id="UP000191039"/>
    </source>
</evidence>
<feature type="signal peptide" evidence="1">
    <location>
        <begin position="1"/>
        <end position="24"/>
    </location>
</feature>
<dbReference type="OrthoDB" id="4516955at2"/>
<dbReference type="InterPro" id="IPR005693">
    <property type="entry name" value="Mce"/>
</dbReference>
<dbReference type="Pfam" id="PF02470">
    <property type="entry name" value="MlaD"/>
    <property type="match status" value="1"/>
</dbReference>
<dbReference type="PANTHER" id="PTHR33371">
    <property type="entry name" value="INTERMEMBRANE PHOSPHOLIPID TRANSPORT SYSTEM BINDING PROTEIN MLAD-RELATED"/>
    <property type="match status" value="1"/>
</dbReference>
<dbReference type="AlphaFoldDB" id="A0A1Q4HGD0"/>
<gene>
    <name evidence="3" type="ORF">BV510_10300</name>
    <name evidence="4" type="ORF">CRI78_00945</name>
</gene>
<dbReference type="PROSITE" id="PS51257">
    <property type="entry name" value="PROKAR_LIPOPROTEIN"/>
    <property type="match status" value="1"/>
</dbReference>
<protein>
    <submittedName>
        <fullName evidence="3">Mammalian cell entry protein</fullName>
    </submittedName>
</protein>
<feature type="domain" description="Mce/MlaD" evidence="2">
    <location>
        <begin position="33"/>
        <end position="107"/>
    </location>
</feature>
<dbReference type="STRING" id="1801.BRW64_10005"/>
<keyword evidence="6" id="KW-1185">Reference proteome</keyword>
<dbReference type="NCBIfam" id="TIGR00996">
    <property type="entry name" value="Mtu_fam_mce"/>
    <property type="match status" value="1"/>
</dbReference>
<dbReference type="InterPro" id="IPR003399">
    <property type="entry name" value="Mce/MlaD"/>
</dbReference>
<reference evidence="3 5" key="1">
    <citation type="submission" date="2016-09" db="EMBL/GenBank/DDBJ databases">
        <title>genome sequences of unsequenced Mycobacteria.</title>
        <authorList>
            <person name="Greninger A.L."/>
            <person name="Jerome K.R."/>
            <person name="Mcnair B."/>
            <person name="Wallis C."/>
            <person name="Fang F."/>
        </authorList>
    </citation>
    <scope>NUCLEOTIDE SEQUENCE [LARGE SCALE GENOMIC DNA]</scope>
    <source>
        <strain evidence="3 5">BM1</strain>
    </source>
</reference>
<dbReference type="Proteomes" id="UP000220340">
    <property type="component" value="Unassembled WGS sequence"/>
</dbReference>
<evidence type="ECO:0000256" key="1">
    <source>
        <dbReference type="SAM" id="SignalP"/>
    </source>
</evidence>
<dbReference type="PANTHER" id="PTHR33371:SF4">
    <property type="entry name" value="INTERMEMBRANE PHOSPHOLIPID TRANSPORT SYSTEM BINDING PROTEIN MLAD"/>
    <property type="match status" value="1"/>
</dbReference>
<evidence type="ECO:0000313" key="3">
    <source>
        <dbReference type="EMBL" id="OPE54434.1"/>
    </source>
</evidence>
<organism evidence="3 5">
    <name type="scientific">Mycolicibacterium diernhoferi</name>
    <dbReference type="NCBI Taxonomy" id="1801"/>
    <lineage>
        <taxon>Bacteria</taxon>
        <taxon>Bacillati</taxon>
        <taxon>Actinomycetota</taxon>
        <taxon>Actinomycetes</taxon>
        <taxon>Mycobacteriales</taxon>
        <taxon>Mycobacteriaceae</taxon>
        <taxon>Mycolicibacterium</taxon>
    </lineage>
</organism>
<reference evidence="4 6" key="2">
    <citation type="submission" date="2017-10" db="EMBL/GenBank/DDBJ databases">
        <title>The new phylogeny of genus Mycobacterium.</title>
        <authorList>
            <person name="Tortoli E."/>
            <person name="Trovato A."/>
            <person name="Cirillo D.M."/>
        </authorList>
    </citation>
    <scope>NUCLEOTIDE SEQUENCE [LARGE SCALE GENOMIC DNA]</scope>
    <source>
        <strain evidence="4 6">IP141170001</strain>
    </source>
</reference>
<dbReference type="EMBL" id="MIJD01000086">
    <property type="protein sequence ID" value="OPE54434.1"/>
    <property type="molecule type" value="Genomic_DNA"/>
</dbReference>
<accession>A0A1Q4HGD0</accession>
<dbReference type="EMBL" id="PDCR01000001">
    <property type="protein sequence ID" value="PEG56454.1"/>
    <property type="molecule type" value="Genomic_DNA"/>
</dbReference>
<dbReference type="GO" id="GO:0005576">
    <property type="term" value="C:extracellular region"/>
    <property type="evidence" value="ECO:0007669"/>
    <property type="project" value="TreeGrafter"/>
</dbReference>
<evidence type="ECO:0000259" key="2">
    <source>
        <dbReference type="Pfam" id="PF02470"/>
    </source>
</evidence>
<feature type="chain" id="PRO_5044564078" evidence="1">
    <location>
        <begin position="25"/>
        <end position="368"/>
    </location>
</feature>
<proteinExistence type="predicted"/>
<dbReference type="InterPro" id="IPR052336">
    <property type="entry name" value="MlaD_Phospholipid_Transporter"/>
</dbReference>
<sequence length="368" mass="38809">MMRGPVTKLLAVVAMTLAACGCSGGPLVALDRGMTITAHFDNASGLYEGNAVAILGMPVGKVEKIVPRGEYVDVTMHIDGGVRIPADAQAVTLSTSILTDRHIEFTPVYRGGPMLADNDHLSLSRTRTPVEFDRVLAMVDKLAVQMQGDGGGSGPIADLLNVSAAMTGGNGPKIRSALGELSTALKMSEERGQPTGDAITTIVKNLDRLSTAAADNDRTIREFGTAMRQLTAVLAGERLGSGSTGAQINQVLTATTDLLEVNRETLRSTVGGTETVTRAIAEYQREMAEVLDLVPMVLDNVYNMIDHEKDAIRAHPTLDKIELNGQFTKEVCNLLGLRQLGCATGTVADFGPDFGVTTMLEGLAGLGS</sequence>
<keyword evidence="1" id="KW-0732">Signal</keyword>
<evidence type="ECO:0000313" key="4">
    <source>
        <dbReference type="EMBL" id="PEG56454.1"/>
    </source>
</evidence>
<name>A0A1Q4HGD0_9MYCO</name>
<comment type="caution">
    <text evidence="3">The sequence shown here is derived from an EMBL/GenBank/DDBJ whole genome shotgun (WGS) entry which is preliminary data.</text>
</comment>
<evidence type="ECO:0000313" key="6">
    <source>
        <dbReference type="Proteomes" id="UP000220340"/>
    </source>
</evidence>
<dbReference type="Proteomes" id="UP000191039">
    <property type="component" value="Unassembled WGS sequence"/>
</dbReference>